<dbReference type="InterPro" id="IPR000648">
    <property type="entry name" value="Oxysterol-bd"/>
</dbReference>
<dbReference type="RefSeq" id="XP_014260175.1">
    <property type="nucleotide sequence ID" value="XM_014404689.2"/>
</dbReference>
<proteinExistence type="inferred from homology"/>
<feature type="compositionally biased region" description="Basic residues" evidence="13">
    <location>
        <begin position="275"/>
        <end position="287"/>
    </location>
</feature>
<dbReference type="GO" id="GO:0005789">
    <property type="term" value="C:endoplasmic reticulum membrane"/>
    <property type="evidence" value="ECO:0007669"/>
    <property type="project" value="UniProtKB-SubCell"/>
</dbReference>
<dbReference type="SUPFAM" id="SSF50729">
    <property type="entry name" value="PH domain-like"/>
    <property type="match status" value="1"/>
</dbReference>
<keyword evidence="7" id="KW-0963">Cytoplasm</keyword>
<feature type="domain" description="PH" evidence="14">
    <location>
        <begin position="88"/>
        <end position="183"/>
    </location>
</feature>
<dbReference type="CDD" id="cd13287">
    <property type="entry name" value="PH_ORP3_ORP6_ORP7"/>
    <property type="match status" value="1"/>
</dbReference>
<evidence type="ECO:0000256" key="9">
    <source>
        <dbReference type="ARBA" id="ARBA00022824"/>
    </source>
</evidence>
<protein>
    <recommendedName>
        <fullName evidence="14">PH domain-containing protein</fullName>
    </recommendedName>
</protein>
<dbReference type="GO" id="GO:0005886">
    <property type="term" value="C:plasma membrane"/>
    <property type="evidence" value="ECO:0007669"/>
    <property type="project" value="UniProtKB-SubCell"/>
</dbReference>
<dbReference type="GO" id="GO:0005634">
    <property type="term" value="C:nucleus"/>
    <property type="evidence" value="ECO:0007669"/>
    <property type="project" value="UniProtKB-ARBA"/>
</dbReference>
<organism evidence="15 16">
    <name type="scientific">Cimex lectularius</name>
    <name type="common">Bed bug</name>
    <name type="synonym">Acanthia lectularia</name>
    <dbReference type="NCBI Taxonomy" id="79782"/>
    <lineage>
        <taxon>Eukaryota</taxon>
        <taxon>Metazoa</taxon>
        <taxon>Ecdysozoa</taxon>
        <taxon>Arthropoda</taxon>
        <taxon>Hexapoda</taxon>
        <taxon>Insecta</taxon>
        <taxon>Pterygota</taxon>
        <taxon>Neoptera</taxon>
        <taxon>Paraneoptera</taxon>
        <taxon>Hemiptera</taxon>
        <taxon>Heteroptera</taxon>
        <taxon>Panheteroptera</taxon>
        <taxon>Cimicomorpha</taxon>
        <taxon>Cimicidae</taxon>
        <taxon>Cimex</taxon>
    </lineage>
</organism>
<name>A0A8I6THC6_CIMLE</name>
<feature type="compositionally biased region" description="Basic and acidic residues" evidence="13">
    <location>
        <begin position="1"/>
        <end position="18"/>
    </location>
</feature>
<dbReference type="PANTHER" id="PTHR10972:SF203">
    <property type="entry name" value="OXYSTEROL-BINDING PROTEIN HOMOLOG 3"/>
    <property type="match status" value="1"/>
</dbReference>
<comment type="similarity">
    <text evidence="4">Belongs to the OSBP family.</text>
</comment>
<dbReference type="Gene3D" id="2.30.29.30">
    <property type="entry name" value="Pleckstrin-homology domain (PH domain)/Phosphotyrosine-binding domain (PTB)"/>
    <property type="match status" value="1"/>
</dbReference>
<dbReference type="GO" id="GO:0120015">
    <property type="term" value="F:sterol transfer activity"/>
    <property type="evidence" value="ECO:0007669"/>
    <property type="project" value="UniProtKB-ARBA"/>
</dbReference>
<evidence type="ECO:0000256" key="3">
    <source>
        <dbReference type="ARBA" id="ARBA00004586"/>
    </source>
</evidence>
<dbReference type="InterPro" id="IPR037239">
    <property type="entry name" value="OSBP_sf"/>
</dbReference>
<feature type="region of interest" description="Disordered" evidence="13">
    <location>
        <begin position="259"/>
        <end position="287"/>
    </location>
</feature>
<dbReference type="PROSITE" id="PS50003">
    <property type="entry name" value="PH_DOMAIN"/>
    <property type="match status" value="1"/>
</dbReference>
<dbReference type="Gene3D" id="2.40.160.120">
    <property type="match status" value="1"/>
</dbReference>
<dbReference type="InterPro" id="IPR011993">
    <property type="entry name" value="PH-like_dom_sf"/>
</dbReference>
<dbReference type="Pfam" id="PF01237">
    <property type="entry name" value="Oxysterol_BP"/>
    <property type="match status" value="1"/>
</dbReference>
<evidence type="ECO:0000256" key="2">
    <source>
        <dbReference type="ARBA" id="ARBA00004514"/>
    </source>
</evidence>
<dbReference type="OMA" id="RQSLSQX"/>
<evidence type="ECO:0000256" key="13">
    <source>
        <dbReference type="SAM" id="MobiDB-lite"/>
    </source>
</evidence>
<dbReference type="GO" id="GO:0015485">
    <property type="term" value="F:cholesterol binding"/>
    <property type="evidence" value="ECO:0007669"/>
    <property type="project" value="TreeGrafter"/>
</dbReference>
<keyword evidence="16" id="KW-1185">Reference proteome</keyword>
<feature type="compositionally biased region" description="Polar residues" evidence="13">
    <location>
        <begin position="259"/>
        <end position="269"/>
    </location>
</feature>
<evidence type="ECO:0000256" key="4">
    <source>
        <dbReference type="ARBA" id="ARBA00008842"/>
    </source>
</evidence>
<dbReference type="SMART" id="SM00233">
    <property type="entry name" value="PH"/>
    <property type="match status" value="1"/>
</dbReference>
<dbReference type="AlphaFoldDB" id="A0A8I6THC6"/>
<keyword evidence="11" id="KW-0446">Lipid-binding</keyword>
<evidence type="ECO:0000256" key="1">
    <source>
        <dbReference type="ARBA" id="ARBA00004236"/>
    </source>
</evidence>
<feature type="compositionally biased region" description="Polar residues" evidence="13">
    <location>
        <begin position="485"/>
        <end position="506"/>
    </location>
</feature>
<dbReference type="InterPro" id="IPR001849">
    <property type="entry name" value="PH_domain"/>
</dbReference>
<dbReference type="PANTHER" id="PTHR10972">
    <property type="entry name" value="OXYSTEROL-BINDING PROTEIN-RELATED"/>
    <property type="match status" value="1"/>
</dbReference>
<feature type="compositionally biased region" description="Low complexity" evidence="13">
    <location>
        <begin position="455"/>
        <end position="478"/>
    </location>
</feature>
<feature type="compositionally biased region" description="Polar residues" evidence="13">
    <location>
        <begin position="50"/>
        <end position="63"/>
    </location>
</feature>
<dbReference type="GO" id="GO:0097038">
    <property type="term" value="C:perinuclear endoplasmic reticulum"/>
    <property type="evidence" value="ECO:0007669"/>
    <property type="project" value="TreeGrafter"/>
</dbReference>
<evidence type="ECO:0000259" key="14">
    <source>
        <dbReference type="PROSITE" id="PS50003"/>
    </source>
</evidence>
<evidence type="ECO:0000313" key="15">
    <source>
        <dbReference type="EnsemblMetazoa" id="XP_014260175.1"/>
    </source>
</evidence>
<evidence type="ECO:0000313" key="16">
    <source>
        <dbReference type="Proteomes" id="UP000494040"/>
    </source>
</evidence>
<keyword evidence="8" id="KW-0597">Phosphoprotein</keyword>
<dbReference type="OrthoDB" id="1854502at2759"/>
<dbReference type="GeneID" id="106672896"/>
<feature type="region of interest" description="Disordered" evidence="13">
    <location>
        <begin position="1"/>
        <end position="66"/>
    </location>
</feature>
<dbReference type="Proteomes" id="UP000494040">
    <property type="component" value="Unassembled WGS sequence"/>
</dbReference>
<keyword evidence="5" id="KW-0813">Transport</keyword>
<keyword evidence="6" id="KW-1003">Cell membrane</keyword>
<evidence type="ECO:0000256" key="10">
    <source>
        <dbReference type="ARBA" id="ARBA00023055"/>
    </source>
</evidence>
<keyword evidence="10" id="KW-0445">Lipid transport</keyword>
<evidence type="ECO:0000256" key="12">
    <source>
        <dbReference type="ARBA" id="ARBA00023136"/>
    </source>
</evidence>
<evidence type="ECO:0000256" key="7">
    <source>
        <dbReference type="ARBA" id="ARBA00022490"/>
    </source>
</evidence>
<evidence type="ECO:0000256" key="11">
    <source>
        <dbReference type="ARBA" id="ARBA00023121"/>
    </source>
</evidence>
<comment type="subcellular location">
    <subcellularLocation>
        <location evidence="1">Cell membrane</location>
    </subcellularLocation>
    <subcellularLocation>
        <location evidence="2">Cytoplasm</location>
        <location evidence="2">Cytosol</location>
    </subcellularLocation>
    <subcellularLocation>
        <location evidence="3">Endoplasmic reticulum membrane</location>
    </subcellularLocation>
</comment>
<reference evidence="15" key="1">
    <citation type="submission" date="2022-01" db="UniProtKB">
        <authorList>
            <consortium name="EnsemblMetazoa"/>
        </authorList>
    </citation>
    <scope>IDENTIFICATION</scope>
</reference>
<feature type="compositionally biased region" description="Low complexity" evidence="13">
    <location>
        <begin position="36"/>
        <end position="49"/>
    </location>
</feature>
<dbReference type="FunFam" id="2.30.29.30:FF:000011">
    <property type="entry name" value="Oxysterol-binding protein"/>
    <property type="match status" value="1"/>
</dbReference>
<dbReference type="GO" id="GO:0006699">
    <property type="term" value="P:bile acid biosynthetic process"/>
    <property type="evidence" value="ECO:0007669"/>
    <property type="project" value="UniProtKB-ARBA"/>
</dbReference>
<dbReference type="SUPFAM" id="SSF144000">
    <property type="entry name" value="Oxysterol-binding protein-like"/>
    <property type="match status" value="1"/>
</dbReference>
<evidence type="ECO:0000256" key="8">
    <source>
        <dbReference type="ARBA" id="ARBA00022553"/>
    </source>
</evidence>
<sequence length="888" mass="101079">MSKGSEEAKKGQATDNKKPGGYHSDSSCSPMLQDASGESLSLSQESTTEVVTTRQNLPTSNQKRVNRRSSEWEIIEGLRDGQRYETKPDVFTGYLHKKRKWPLKGWHKRYFVLDTGLLKYGKSPNDVSRGKIHGSVDIALSVISTKSKRKRIDIDAEEFIYHLKAKQYDIFEDWVEQLKRHRLYRQHLLNFGASVPSKDVGPNKLPLSRKLASDGGSPPLRLQWVMDSGPLQVAVTELNHTQQALSQLGRILEQLELSSTEPENANDGFSPNVKKDRKKFGLRKKKSNKGSSVDLTVTTKDVENNLTAQIMSSPTPIRPSSLTTEHHIPYSSSGLLDINLASDFVVLAKDVYTSLKSITYTIHTEKDRFKGSPDDRIKSALAVALKQNNELRTRLGSISRTSDIADLPEPFTLNHFQEVWDFQTRILHSSLSRNSCASEFYDAEEGDASDLPETGATSDASSIAGSSEEGGSESSEVSDMADSEYNITQDTQDSSGYRSNNTNLTGRRNKLPAPSPDSQGLSLWQLLSKNIGKDLSQVSMPVGLSHPLSVLQRLCEDLEYSELLDKAASLSDPVERMVHVAAFAISSYSSSYLRASKPFNPLLGETYEAVREDRGFRFISEQVSHHPPISVCHAESKNYTFWQEFRIKTKFWGKSMEFQPSGILCLELERPDGGKRDSYKWNKVTACVHNLFSDNRWVEQYGTMTIENKNHNCIVEFIRASYFSPQRYELHAKIIENAQKKEVQKLFGRWNEALYVGENVPSARCVWRPGTMPPDYNLYYGFTRFAIELNELQPDMINVLPCTDTRFRPDQRLLEEGKIEDAERVKLQLEQSQRERRKKLESEGQVYEPRWFRKTTNEDKEEIWQYKGNYWDLRKNPGFVNLKIEPIW</sequence>
<dbReference type="FunFam" id="2.40.160.120:FF:000001">
    <property type="entry name" value="Oxysterol-binding protein"/>
    <property type="match status" value="1"/>
</dbReference>
<keyword evidence="12" id="KW-0472">Membrane</keyword>
<dbReference type="EnsemblMetazoa" id="XM_014404689.2">
    <property type="protein sequence ID" value="XP_014260175.1"/>
    <property type="gene ID" value="LOC106672896"/>
</dbReference>
<feature type="region of interest" description="Disordered" evidence="13">
    <location>
        <begin position="444"/>
        <end position="518"/>
    </location>
</feature>
<keyword evidence="9" id="KW-0256">Endoplasmic reticulum</keyword>
<evidence type="ECO:0000256" key="5">
    <source>
        <dbReference type="ARBA" id="ARBA00022448"/>
    </source>
</evidence>
<dbReference type="KEGG" id="clec:106672896"/>
<dbReference type="GO" id="GO:0005829">
    <property type="term" value="C:cytosol"/>
    <property type="evidence" value="ECO:0007669"/>
    <property type="project" value="UniProtKB-SubCell"/>
</dbReference>
<dbReference type="InterPro" id="IPR041680">
    <property type="entry name" value="PH_8"/>
</dbReference>
<accession>A0A8I6THC6</accession>
<dbReference type="Gene3D" id="3.30.70.3490">
    <property type="match status" value="1"/>
</dbReference>
<dbReference type="Pfam" id="PF15409">
    <property type="entry name" value="PH_8"/>
    <property type="match status" value="1"/>
</dbReference>
<evidence type="ECO:0000256" key="6">
    <source>
        <dbReference type="ARBA" id="ARBA00022475"/>
    </source>
</evidence>